<proteinExistence type="inferred from homology"/>
<evidence type="ECO:0000256" key="5">
    <source>
        <dbReference type="ARBA" id="ARBA00022741"/>
    </source>
</evidence>
<evidence type="ECO:0000256" key="2">
    <source>
        <dbReference type="ARBA" id="ARBA00022490"/>
    </source>
</evidence>
<comment type="domain">
    <text evidence="8">The N-terminal region contains the highly conserved SGGXDS motif, predicted to be a P-loop motif involved in ATP binding.</text>
</comment>
<evidence type="ECO:0000256" key="1">
    <source>
        <dbReference type="ARBA" id="ARBA00004496"/>
    </source>
</evidence>
<dbReference type="InterPro" id="IPR014729">
    <property type="entry name" value="Rossmann-like_a/b/a_fold"/>
</dbReference>
<dbReference type="CDD" id="cd01992">
    <property type="entry name" value="TilS_N"/>
    <property type="match status" value="1"/>
</dbReference>
<name>A0A3E3E5D0_9FIRM</name>
<dbReference type="AlphaFoldDB" id="A0A3E3E5D0"/>
<evidence type="ECO:0000256" key="7">
    <source>
        <dbReference type="ARBA" id="ARBA00048539"/>
    </source>
</evidence>
<sequence length="387" mass="46019">MVQYQGIVACSGGPDSMALLAKLCYKKVIVAHVNYHKRDTADRDEQIVRNFCDQHHLPLFVYAPKQEKAGNFQSWARQVRYDFFVDLALKYHIDTIYVAHQKDDLLETYFFQKQRHMLCETYGLKVESMYKGIRICRPLLGLSKKECMQYCLDHGIPFGIDESNLKDDYTRNQIRHSLVDTLSEDQKEEWLHTIEKENREWNKKREQISLFLDTWDQSVDSLPDWLFLEEWLFRCTQKRFSKRECMDLMKQLQSDTLIDLGDYDLESYHKKLYLQKKKNPVFIQLTSLKYGQYEGFSIEKTGRKIEGITLYPEDFPLTIRSVQAGDKIEMVWGTKKIHRIFIDRKIPRILRKNWLVVENSKKRIIFVPKIGCDVQHFSVKPNAFMIQ</sequence>
<dbReference type="Pfam" id="PF01171">
    <property type="entry name" value="ATP_bind_3"/>
    <property type="match status" value="1"/>
</dbReference>
<keyword evidence="5 8" id="KW-0547">Nucleotide-binding</keyword>
<dbReference type="InterPro" id="IPR011063">
    <property type="entry name" value="TilS/TtcA_N"/>
</dbReference>
<dbReference type="SMART" id="SM00977">
    <property type="entry name" value="TilS_C"/>
    <property type="match status" value="1"/>
</dbReference>
<comment type="caution">
    <text evidence="10">The sequence shown here is derived from an EMBL/GenBank/DDBJ whole genome shotgun (WGS) entry which is preliminary data.</text>
</comment>
<evidence type="ECO:0000313" key="10">
    <source>
        <dbReference type="EMBL" id="RGD76852.1"/>
    </source>
</evidence>
<dbReference type="EC" id="6.3.4.19" evidence="8"/>
<comment type="function">
    <text evidence="8">Ligates lysine onto the cytidine present at position 34 of the AUA codon-specific tRNA(Ile) that contains the anticodon CAU, in an ATP-dependent manner. Cytidine is converted to lysidine, thus changing the amino acid specificity of the tRNA from methionine to isoleucine.</text>
</comment>
<dbReference type="InterPro" id="IPR012795">
    <property type="entry name" value="tRNA_Ile_lys_synt_N"/>
</dbReference>
<evidence type="ECO:0000256" key="3">
    <source>
        <dbReference type="ARBA" id="ARBA00022598"/>
    </source>
</evidence>
<dbReference type="PANTHER" id="PTHR43033:SF1">
    <property type="entry name" value="TRNA(ILE)-LYSIDINE SYNTHASE-RELATED"/>
    <property type="match status" value="1"/>
</dbReference>
<dbReference type="InterPro" id="IPR012796">
    <property type="entry name" value="Lysidine-tRNA-synth_C"/>
</dbReference>
<evidence type="ECO:0000256" key="4">
    <source>
        <dbReference type="ARBA" id="ARBA00022694"/>
    </source>
</evidence>
<reference evidence="10 11" key="1">
    <citation type="submission" date="2018-08" db="EMBL/GenBank/DDBJ databases">
        <title>A genome reference for cultivated species of the human gut microbiota.</title>
        <authorList>
            <person name="Zou Y."/>
            <person name="Xue W."/>
            <person name="Luo G."/>
        </authorList>
    </citation>
    <scope>NUCLEOTIDE SEQUENCE [LARGE SCALE GENOMIC DNA]</scope>
    <source>
        <strain evidence="10 11">TF08-11</strain>
    </source>
</reference>
<keyword evidence="6 8" id="KW-0067">ATP-binding</keyword>
<dbReference type="Proteomes" id="UP000260721">
    <property type="component" value="Unassembled WGS sequence"/>
</dbReference>
<dbReference type="Pfam" id="PF11734">
    <property type="entry name" value="TilS_C"/>
    <property type="match status" value="1"/>
</dbReference>
<dbReference type="GO" id="GO:0032267">
    <property type="term" value="F:tRNA(Ile)-lysidine synthase activity"/>
    <property type="evidence" value="ECO:0007669"/>
    <property type="project" value="UniProtKB-EC"/>
</dbReference>
<comment type="subcellular location">
    <subcellularLocation>
        <location evidence="1 8">Cytoplasm</location>
    </subcellularLocation>
</comment>
<dbReference type="SUPFAM" id="SSF52402">
    <property type="entry name" value="Adenine nucleotide alpha hydrolases-like"/>
    <property type="match status" value="1"/>
</dbReference>
<dbReference type="GO" id="GO:0005737">
    <property type="term" value="C:cytoplasm"/>
    <property type="evidence" value="ECO:0007669"/>
    <property type="project" value="UniProtKB-SubCell"/>
</dbReference>
<evidence type="ECO:0000256" key="8">
    <source>
        <dbReference type="HAMAP-Rule" id="MF_01161"/>
    </source>
</evidence>
<keyword evidence="4 8" id="KW-0819">tRNA processing</keyword>
<keyword evidence="2 8" id="KW-0963">Cytoplasm</keyword>
<dbReference type="Gene3D" id="3.40.50.620">
    <property type="entry name" value="HUPs"/>
    <property type="match status" value="1"/>
</dbReference>
<comment type="similarity">
    <text evidence="8">Belongs to the tRNA(Ile)-lysidine synthase family.</text>
</comment>
<feature type="domain" description="Lysidine-tRNA(Ile) synthetase C-terminal" evidence="9">
    <location>
        <begin position="317"/>
        <end position="386"/>
    </location>
</feature>
<feature type="binding site" evidence="8">
    <location>
        <begin position="11"/>
        <end position="16"/>
    </location>
    <ligand>
        <name>ATP</name>
        <dbReference type="ChEBI" id="CHEBI:30616"/>
    </ligand>
</feature>
<dbReference type="GO" id="GO:0005524">
    <property type="term" value="F:ATP binding"/>
    <property type="evidence" value="ECO:0007669"/>
    <property type="project" value="UniProtKB-UniRule"/>
</dbReference>
<evidence type="ECO:0000256" key="6">
    <source>
        <dbReference type="ARBA" id="ARBA00022840"/>
    </source>
</evidence>
<dbReference type="HAMAP" id="MF_01161">
    <property type="entry name" value="tRNA_Ile_lys_synt"/>
    <property type="match status" value="1"/>
</dbReference>
<dbReference type="InterPro" id="IPR012094">
    <property type="entry name" value="tRNA_Ile_lys_synt"/>
</dbReference>
<dbReference type="NCBIfam" id="TIGR02433">
    <property type="entry name" value="lysidine_TilS_C"/>
    <property type="match status" value="1"/>
</dbReference>
<dbReference type="PANTHER" id="PTHR43033">
    <property type="entry name" value="TRNA(ILE)-LYSIDINE SYNTHASE-RELATED"/>
    <property type="match status" value="1"/>
</dbReference>
<dbReference type="STRING" id="1123313.GCA_000420345_01071"/>
<dbReference type="GO" id="GO:0006400">
    <property type="term" value="P:tRNA modification"/>
    <property type="evidence" value="ECO:0007669"/>
    <property type="project" value="UniProtKB-UniRule"/>
</dbReference>
<comment type="catalytic activity">
    <reaction evidence="7 8">
        <text>cytidine(34) in tRNA(Ile2) + L-lysine + ATP = lysidine(34) in tRNA(Ile2) + AMP + diphosphate + H(+)</text>
        <dbReference type="Rhea" id="RHEA:43744"/>
        <dbReference type="Rhea" id="RHEA-COMP:10625"/>
        <dbReference type="Rhea" id="RHEA-COMP:10670"/>
        <dbReference type="ChEBI" id="CHEBI:15378"/>
        <dbReference type="ChEBI" id="CHEBI:30616"/>
        <dbReference type="ChEBI" id="CHEBI:32551"/>
        <dbReference type="ChEBI" id="CHEBI:33019"/>
        <dbReference type="ChEBI" id="CHEBI:82748"/>
        <dbReference type="ChEBI" id="CHEBI:83665"/>
        <dbReference type="ChEBI" id="CHEBI:456215"/>
        <dbReference type="EC" id="6.3.4.19"/>
    </reaction>
</comment>
<dbReference type="NCBIfam" id="TIGR02432">
    <property type="entry name" value="lysidine_TilS_N"/>
    <property type="match status" value="1"/>
</dbReference>
<dbReference type="EMBL" id="QUSK01000009">
    <property type="protein sequence ID" value="RGD76852.1"/>
    <property type="molecule type" value="Genomic_DNA"/>
</dbReference>
<keyword evidence="3 8" id="KW-0436">Ligase</keyword>
<evidence type="ECO:0000313" key="11">
    <source>
        <dbReference type="Proteomes" id="UP000260721"/>
    </source>
</evidence>
<organism evidence="10 11">
    <name type="scientific">Faecalicoccus pleomorphus</name>
    <dbReference type="NCBI Taxonomy" id="1323"/>
    <lineage>
        <taxon>Bacteria</taxon>
        <taxon>Bacillati</taxon>
        <taxon>Bacillota</taxon>
        <taxon>Erysipelotrichia</taxon>
        <taxon>Erysipelotrichales</taxon>
        <taxon>Erysipelotrichaceae</taxon>
        <taxon>Faecalicoccus</taxon>
    </lineage>
</organism>
<gene>
    <name evidence="8 10" type="primary">tilS</name>
    <name evidence="10" type="ORF">DXC78_05300</name>
</gene>
<accession>A0A3E3E5D0</accession>
<dbReference type="SUPFAM" id="SSF56037">
    <property type="entry name" value="PheT/TilS domain"/>
    <property type="match status" value="1"/>
</dbReference>
<evidence type="ECO:0000259" key="9">
    <source>
        <dbReference type="SMART" id="SM00977"/>
    </source>
</evidence>
<protein>
    <recommendedName>
        <fullName evidence="8">tRNA(Ile)-lysidine synthase</fullName>
        <ecNumber evidence="8">6.3.4.19</ecNumber>
    </recommendedName>
    <alternativeName>
        <fullName evidence="8">tRNA(Ile)-2-lysyl-cytidine synthase</fullName>
    </alternativeName>
    <alternativeName>
        <fullName evidence="8">tRNA(Ile)-lysidine synthetase</fullName>
    </alternativeName>
</protein>
<dbReference type="RefSeq" id="WP_117446055.1">
    <property type="nucleotide sequence ID" value="NZ_JADNBU010000019.1"/>
</dbReference>